<dbReference type="Proteomes" id="UP000241769">
    <property type="component" value="Unassembled WGS sequence"/>
</dbReference>
<comment type="caution">
    <text evidence="1">The sequence shown here is derived from an EMBL/GenBank/DDBJ whole genome shotgun (WGS) entry which is preliminary data.</text>
</comment>
<name>A0A2P6NLX7_9EUKA</name>
<evidence type="ECO:0000313" key="1">
    <source>
        <dbReference type="EMBL" id="PRP84976.1"/>
    </source>
</evidence>
<dbReference type="AlphaFoldDB" id="A0A2P6NLX7"/>
<proteinExistence type="predicted"/>
<organism evidence="1 2">
    <name type="scientific">Planoprotostelium fungivorum</name>
    <dbReference type="NCBI Taxonomy" id="1890364"/>
    <lineage>
        <taxon>Eukaryota</taxon>
        <taxon>Amoebozoa</taxon>
        <taxon>Evosea</taxon>
        <taxon>Variosea</taxon>
        <taxon>Cavosteliida</taxon>
        <taxon>Cavosteliaceae</taxon>
        <taxon>Planoprotostelium</taxon>
    </lineage>
</organism>
<evidence type="ECO:0000313" key="2">
    <source>
        <dbReference type="Proteomes" id="UP000241769"/>
    </source>
</evidence>
<protein>
    <submittedName>
        <fullName evidence="1">Uncharacterized protein</fullName>
    </submittedName>
</protein>
<gene>
    <name evidence="1" type="ORF">PROFUN_07361</name>
</gene>
<dbReference type="EMBL" id="MDYQ01000053">
    <property type="protein sequence ID" value="PRP84976.1"/>
    <property type="molecule type" value="Genomic_DNA"/>
</dbReference>
<sequence>MDPSIFLEPQLGDVSGVHMLRDRTTMSRSCIDVGGGMSSRSTTCGGTSSLVLFVSCLAFSMAAVSCIVYQLTPIIVVPPSCLMCVVRVLALWSQLPVTIHTKPETQIVASHRSARLVCSTN</sequence>
<keyword evidence="2" id="KW-1185">Reference proteome</keyword>
<accession>A0A2P6NLX7</accession>
<dbReference type="InParanoid" id="A0A2P6NLX7"/>
<reference evidence="1 2" key="1">
    <citation type="journal article" date="2018" name="Genome Biol. Evol.">
        <title>Multiple Roots of Fruiting Body Formation in Amoebozoa.</title>
        <authorList>
            <person name="Hillmann F."/>
            <person name="Forbes G."/>
            <person name="Novohradska S."/>
            <person name="Ferling I."/>
            <person name="Riege K."/>
            <person name="Groth M."/>
            <person name="Westermann M."/>
            <person name="Marz M."/>
            <person name="Spaller T."/>
            <person name="Winckler T."/>
            <person name="Schaap P."/>
            <person name="Glockner G."/>
        </authorList>
    </citation>
    <scope>NUCLEOTIDE SEQUENCE [LARGE SCALE GENOMIC DNA]</scope>
    <source>
        <strain evidence="1 2">Jena</strain>
    </source>
</reference>